<organism evidence="8 9">
    <name type="scientific">Anaerostipes hadrus</name>
    <dbReference type="NCBI Taxonomy" id="649756"/>
    <lineage>
        <taxon>Bacteria</taxon>
        <taxon>Bacillati</taxon>
        <taxon>Bacillota</taxon>
        <taxon>Clostridia</taxon>
        <taxon>Lachnospirales</taxon>
        <taxon>Lachnospiraceae</taxon>
        <taxon>Anaerostipes</taxon>
    </lineage>
</organism>
<evidence type="ECO:0000313" key="8">
    <source>
        <dbReference type="EMBL" id="CUM80335.1"/>
    </source>
</evidence>
<name>A0A173RRP1_ANAHA</name>
<evidence type="ECO:0000256" key="2">
    <source>
        <dbReference type="ARBA" id="ARBA00022516"/>
    </source>
</evidence>
<dbReference type="PANTHER" id="PTHR31727:SF6">
    <property type="entry name" value="OLEOYL-ACYL CARRIER PROTEIN THIOESTERASE 1, CHLOROPLASTIC"/>
    <property type="match status" value="1"/>
</dbReference>
<dbReference type="Gene3D" id="3.10.129.10">
    <property type="entry name" value="Hotdog Thioesterase"/>
    <property type="match status" value="1"/>
</dbReference>
<keyword evidence="2" id="KW-0444">Lipid biosynthesis</keyword>
<protein>
    <submittedName>
        <fullName evidence="8">Acyl-ACP thioesterase</fullName>
    </submittedName>
</protein>
<evidence type="ECO:0000313" key="9">
    <source>
        <dbReference type="Proteomes" id="UP000095553"/>
    </source>
</evidence>
<keyword evidence="5" id="KW-0809">Transit peptide</keyword>
<dbReference type="InterPro" id="IPR002864">
    <property type="entry name" value="Acyl-ACP_thioesterase_NHD"/>
</dbReference>
<evidence type="ECO:0000256" key="6">
    <source>
        <dbReference type="ARBA" id="ARBA00023098"/>
    </source>
</evidence>
<evidence type="ECO:0000256" key="7">
    <source>
        <dbReference type="ARBA" id="ARBA00023160"/>
    </source>
</evidence>
<evidence type="ECO:0000256" key="3">
    <source>
        <dbReference type="ARBA" id="ARBA00022801"/>
    </source>
</evidence>
<dbReference type="PANTHER" id="PTHR31727">
    <property type="entry name" value="OLEOYL-ACYL CARRIER PROTEIN THIOESTERASE 1, CHLOROPLASTIC"/>
    <property type="match status" value="1"/>
</dbReference>
<gene>
    <name evidence="8" type="ORF">ERS852571_00669</name>
</gene>
<dbReference type="Pfam" id="PF20791">
    <property type="entry name" value="Acyl-ACP_TE_C"/>
    <property type="match status" value="1"/>
</dbReference>
<dbReference type="GO" id="GO:0016297">
    <property type="term" value="F:fatty acyl-[ACP] hydrolase activity"/>
    <property type="evidence" value="ECO:0007669"/>
    <property type="project" value="InterPro"/>
</dbReference>
<evidence type="ECO:0000256" key="1">
    <source>
        <dbReference type="ARBA" id="ARBA00006500"/>
    </source>
</evidence>
<accession>A0A173RRP1</accession>
<dbReference type="InterPro" id="IPR045023">
    <property type="entry name" value="FATA/B"/>
</dbReference>
<dbReference type="RefSeq" id="WP_055072384.1">
    <property type="nucleotide sequence ID" value="NZ_CYXY01000003.1"/>
</dbReference>
<dbReference type="CDD" id="cd00586">
    <property type="entry name" value="4HBT"/>
    <property type="match status" value="1"/>
</dbReference>
<dbReference type="AlphaFoldDB" id="A0A173RRP1"/>
<keyword evidence="7" id="KW-0275">Fatty acid biosynthesis</keyword>
<dbReference type="GO" id="GO:0000036">
    <property type="term" value="F:acyl carrier activity"/>
    <property type="evidence" value="ECO:0007669"/>
    <property type="project" value="TreeGrafter"/>
</dbReference>
<comment type="similarity">
    <text evidence="1">Belongs to the acyl-ACP thioesterase family.</text>
</comment>
<evidence type="ECO:0000256" key="4">
    <source>
        <dbReference type="ARBA" id="ARBA00022832"/>
    </source>
</evidence>
<dbReference type="Proteomes" id="UP000095553">
    <property type="component" value="Unassembled WGS sequence"/>
</dbReference>
<reference evidence="8 9" key="1">
    <citation type="submission" date="2015-09" db="EMBL/GenBank/DDBJ databases">
        <authorList>
            <consortium name="Pathogen Informatics"/>
        </authorList>
    </citation>
    <scope>NUCLEOTIDE SEQUENCE [LARGE SCALE GENOMIC DNA]</scope>
    <source>
        <strain evidence="8 9">2789STDY5834959</strain>
    </source>
</reference>
<dbReference type="SUPFAM" id="SSF54637">
    <property type="entry name" value="Thioesterase/thiol ester dehydrase-isomerase"/>
    <property type="match status" value="2"/>
</dbReference>
<dbReference type="EMBL" id="CYXY01000003">
    <property type="protein sequence ID" value="CUM80335.1"/>
    <property type="molecule type" value="Genomic_DNA"/>
</dbReference>
<dbReference type="InterPro" id="IPR049427">
    <property type="entry name" value="Acyl-ACP_TE_C"/>
</dbReference>
<evidence type="ECO:0000256" key="5">
    <source>
        <dbReference type="ARBA" id="ARBA00022946"/>
    </source>
</evidence>
<keyword evidence="4" id="KW-0276">Fatty acid metabolism</keyword>
<dbReference type="Pfam" id="PF01643">
    <property type="entry name" value="Acyl-ACP_TE"/>
    <property type="match status" value="1"/>
</dbReference>
<keyword evidence="3" id="KW-0378">Hydrolase</keyword>
<proteinExistence type="inferred from homology"/>
<sequence>MYTFDSRIRYSEIDRSGRLSIPAVVDYFQDCSAFQSEELGVGVEYLANKKRAWILNSWQIVLERRPEECEKITVGTWGSGFDKFHATRNFIMKTTRGERLAYANSIWVYINTETGMPVRPTKEEIDVYKLEAPLEMEYEPRKIKLSREWGEKEPVKVQRSWIDSNDHVNNSWYVKTAFEQLPQDLEIRQLRVEYKKQAYEGDILYPRYAREEQRTLVALCDEKQKPYAVIECR</sequence>
<dbReference type="InterPro" id="IPR029069">
    <property type="entry name" value="HotDog_dom_sf"/>
</dbReference>
<keyword evidence="6" id="KW-0443">Lipid metabolism</keyword>